<sequence>MSQPPAQSGQSAKIRTIQQWEQELQIINDKITDQVKQIESRLESGATAEEIQPLFALVVTLLTSRYEGVLALLNDRKAGLTDAIHQQQVDAVKTEYQERLVTLAALVDGALINNEGSF</sequence>
<comment type="caution">
    <text evidence="1">The sequence shown here is derived from an EMBL/GenBank/DDBJ whole genome shotgun (WGS) entry which is preliminary data.</text>
</comment>
<protein>
    <submittedName>
        <fullName evidence="1">Uncharacterized protein</fullName>
    </submittedName>
</protein>
<accession>A0A2M7H225</accession>
<organism evidence="1 2">
    <name type="scientific">Candidatus Kerfeldbacteria bacterium CG15_BIG_FIL_POST_REV_8_21_14_020_45_12</name>
    <dbReference type="NCBI Taxonomy" id="2014247"/>
    <lineage>
        <taxon>Bacteria</taxon>
        <taxon>Candidatus Kerfeldiibacteriota</taxon>
    </lineage>
</organism>
<dbReference type="Proteomes" id="UP000230292">
    <property type="component" value="Unassembled WGS sequence"/>
</dbReference>
<evidence type="ECO:0000313" key="1">
    <source>
        <dbReference type="EMBL" id="PIW36285.1"/>
    </source>
</evidence>
<dbReference type="AlphaFoldDB" id="A0A2M7H225"/>
<reference evidence="1 2" key="1">
    <citation type="submission" date="2017-09" db="EMBL/GenBank/DDBJ databases">
        <title>Depth-based differentiation of microbial function through sediment-hosted aquifers and enrichment of novel symbionts in the deep terrestrial subsurface.</title>
        <authorList>
            <person name="Probst A.J."/>
            <person name="Ladd B."/>
            <person name="Jarett J.K."/>
            <person name="Geller-Mcgrath D.E."/>
            <person name="Sieber C.M."/>
            <person name="Emerson J.B."/>
            <person name="Anantharaman K."/>
            <person name="Thomas B.C."/>
            <person name="Malmstrom R."/>
            <person name="Stieglmeier M."/>
            <person name="Klingl A."/>
            <person name="Woyke T."/>
            <person name="Ryan C.M."/>
            <person name="Banfield J.F."/>
        </authorList>
    </citation>
    <scope>NUCLEOTIDE SEQUENCE [LARGE SCALE GENOMIC DNA]</scope>
    <source>
        <strain evidence="1">CG15_BIG_FIL_POST_REV_8_21_14_020_45_12</strain>
    </source>
</reference>
<evidence type="ECO:0000313" key="2">
    <source>
        <dbReference type="Proteomes" id="UP000230292"/>
    </source>
</evidence>
<gene>
    <name evidence="1" type="ORF">COW24_06035</name>
</gene>
<name>A0A2M7H225_9BACT</name>
<dbReference type="EMBL" id="PFGC01000063">
    <property type="protein sequence ID" value="PIW36285.1"/>
    <property type="molecule type" value="Genomic_DNA"/>
</dbReference>
<proteinExistence type="predicted"/>